<feature type="region of interest" description="Disordered" evidence="1">
    <location>
        <begin position="109"/>
        <end position="207"/>
    </location>
</feature>
<name>A0A8J4Q760_9ROSI</name>
<evidence type="ECO:0000313" key="3">
    <source>
        <dbReference type="EMBL" id="KAF3946785.1"/>
    </source>
</evidence>
<dbReference type="OrthoDB" id="10633149at2759"/>
<evidence type="ECO:0000259" key="2">
    <source>
        <dbReference type="Pfam" id="PF00481"/>
    </source>
</evidence>
<evidence type="ECO:0000256" key="1">
    <source>
        <dbReference type="SAM" id="MobiDB-lite"/>
    </source>
</evidence>
<accession>A0A8J4Q760</accession>
<dbReference type="Proteomes" id="UP000737018">
    <property type="component" value="Unassembled WGS sequence"/>
</dbReference>
<reference evidence="3" key="1">
    <citation type="submission" date="2020-03" db="EMBL/GenBank/DDBJ databases">
        <title>Castanea mollissima Vanexum genome sequencing.</title>
        <authorList>
            <person name="Staton M."/>
        </authorList>
    </citation>
    <scope>NUCLEOTIDE SEQUENCE</scope>
    <source>
        <tissue evidence="3">Leaf</tissue>
    </source>
</reference>
<dbReference type="Pfam" id="PF00481">
    <property type="entry name" value="PP2C"/>
    <property type="match status" value="1"/>
</dbReference>
<feature type="compositionally biased region" description="Basic and acidic residues" evidence="1">
    <location>
        <begin position="70"/>
        <end position="86"/>
    </location>
</feature>
<feature type="compositionally biased region" description="Low complexity" evidence="1">
    <location>
        <begin position="182"/>
        <end position="199"/>
    </location>
</feature>
<sequence length="207" mass="22964">MGIATVCRVQMDSVHPLKFSLQQVTRSIGDDDLKPAVTAEPEMTETDLSGEDEFLSFANDRYSSLGRLNSETHRTKLTDTGHSTDAHRRHVRRFQRQLDDPRPIQLETHADTVSTLSSSPPINLSPRRPSSQLSQARRHRPLPSSTSPFHLVRPTADQLRPTPTHADQPSRPQTHAVQALNSLKTLSSSLPISPLSSNPRQSTLSAQ</sequence>
<protein>
    <recommendedName>
        <fullName evidence="2">PPM-type phosphatase domain-containing protein</fullName>
    </recommendedName>
</protein>
<comment type="caution">
    <text evidence="3">The sequence shown here is derived from an EMBL/GenBank/DDBJ whole genome shotgun (WGS) entry which is preliminary data.</text>
</comment>
<feature type="domain" description="PPM-type phosphatase" evidence="2">
    <location>
        <begin position="23"/>
        <end position="60"/>
    </location>
</feature>
<feature type="region of interest" description="Disordered" evidence="1">
    <location>
        <begin position="69"/>
        <end position="89"/>
    </location>
</feature>
<dbReference type="Gene3D" id="3.60.40.10">
    <property type="entry name" value="PPM-type phosphatase domain"/>
    <property type="match status" value="1"/>
</dbReference>
<evidence type="ECO:0000313" key="4">
    <source>
        <dbReference type="Proteomes" id="UP000737018"/>
    </source>
</evidence>
<feature type="compositionally biased region" description="Polar residues" evidence="1">
    <location>
        <begin position="165"/>
        <end position="181"/>
    </location>
</feature>
<feature type="non-terminal residue" evidence="3">
    <location>
        <position position="1"/>
    </location>
</feature>
<dbReference type="AlphaFoldDB" id="A0A8J4Q760"/>
<keyword evidence="4" id="KW-1185">Reference proteome</keyword>
<dbReference type="InterPro" id="IPR036457">
    <property type="entry name" value="PPM-type-like_dom_sf"/>
</dbReference>
<dbReference type="EMBL" id="JRKL02008614">
    <property type="protein sequence ID" value="KAF3946785.1"/>
    <property type="molecule type" value="Genomic_DNA"/>
</dbReference>
<proteinExistence type="predicted"/>
<dbReference type="SUPFAM" id="SSF81606">
    <property type="entry name" value="PP2C-like"/>
    <property type="match status" value="1"/>
</dbReference>
<dbReference type="InterPro" id="IPR001932">
    <property type="entry name" value="PPM-type_phosphatase-like_dom"/>
</dbReference>
<feature type="compositionally biased region" description="Polar residues" evidence="1">
    <location>
        <begin position="111"/>
        <end position="135"/>
    </location>
</feature>
<organism evidence="3 4">
    <name type="scientific">Castanea mollissima</name>
    <name type="common">Chinese chestnut</name>
    <dbReference type="NCBI Taxonomy" id="60419"/>
    <lineage>
        <taxon>Eukaryota</taxon>
        <taxon>Viridiplantae</taxon>
        <taxon>Streptophyta</taxon>
        <taxon>Embryophyta</taxon>
        <taxon>Tracheophyta</taxon>
        <taxon>Spermatophyta</taxon>
        <taxon>Magnoliopsida</taxon>
        <taxon>eudicotyledons</taxon>
        <taxon>Gunneridae</taxon>
        <taxon>Pentapetalae</taxon>
        <taxon>rosids</taxon>
        <taxon>fabids</taxon>
        <taxon>Fagales</taxon>
        <taxon>Fagaceae</taxon>
        <taxon>Castanea</taxon>
    </lineage>
</organism>
<gene>
    <name evidence="3" type="ORF">CMV_026986</name>
</gene>